<gene>
    <name evidence="2" type="ORF">OIDMADRAFT_153240</name>
</gene>
<dbReference type="EMBL" id="KN832870">
    <property type="protein sequence ID" value="KIN08680.1"/>
    <property type="molecule type" value="Genomic_DNA"/>
</dbReference>
<keyword evidence="3" id="KW-1185">Reference proteome</keyword>
<dbReference type="OrthoDB" id="5362630at2759"/>
<dbReference type="PANTHER" id="PTHR35392">
    <property type="entry name" value="ZN(II)2CYS6 TRANSCRIPTION FACTOR (EUROFUNG)-RELATED-RELATED"/>
    <property type="match status" value="1"/>
</dbReference>
<reference evidence="2 3" key="1">
    <citation type="submission" date="2014-04" db="EMBL/GenBank/DDBJ databases">
        <authorList>
            <consortium name="DOE Joint Genome Institute"/>
            <person name="Kuo A."/>
            <person name="Martino E."/>
            <person name="Perotto S."/>
            <person name="Kohler A."/>
            <person name="Nagy L.G."/>
            <person name="Floudas D."/>
            <person name="Copeland A."/>
            <person name="Barry K.W."/>
            <person name="Cichocki N."/>
            <person name="Veneault-Fourrey C."/>
            <person name="LaButti K."/>
            <person name="Lindquist E.A."/>
            <person name="Lipzen A."/>
            <person name="Lundell T."/>
            <person name="Morin E."/>
            <person name="Murat C."/>
            <person name="Sun H."/>
            <person name="Tunlid A."/>
            <person name="Henrissat B."/>
            <person name="Grigoriev I.V."/>
            <person name="Hibbett D.S."/>
            <person name="Martin F."/>
            <person name="Nordberg H.P."/>
            <person name="Cantor M.N."/>
            <person name="Hua S.X."/>
        </authorList>
    </citation>
    <scope>NUCLEOTIDE SEQUENCE [LARGE SCALE GENOMIC DNA]</scope>
    <source>
        <strain evidence="2 3">Zn</strain>
    </source>
</reference>
<dbReference type="InParanoid" id="A0A0C3I0T9"/>
<dbReference type="Proteomes" id="UP000054321">
    <property type="component" value="Unassembled WGS sequence"/>
</dbReference>
<dbReference type="HOGENOM" id="CLU_022251_3_0_1"/>
<protein>
    <recommendedName>
        <fullName evidence="4">Zn(2)-C6 fungal-type domain-containing protein</fullName>
    </recommendedName>
</protein>
<sequence>MRPSNHARVTENNSQTFALKRPRQRRNHSSGDGRRPGRRGPLTEEQRLETSLTRRQGACIRCQWQAIKCERDPLDPDGCCLTCRKVYGQTMTRLPCLRYKINDAQLVDKDTHPKYIWSRRWDSMKIVEIEEWRSSEIKSIVVTQDVGGIGNATYELQVREFVPVEGDSLFRGWKTNGIEKKHACTPYAIANMAQTGLQFMAFADKHIGTFIKFYINKNDKLMWNTYYMAYKYSQSVPRKEERDLLRNALKLWVGSRMESRRERICSSEVLGMEPQNWDLEGDNYGAYLIPPVLQAQIELLTTACVLLPMKREVLKGLQKLMKANQTKSWFTIYLCMFLLMHSCALLTQAENLRARREPRISDLHPQARYYNPGLVEELHTGANILLAHFHYCNKGSHPFALDWRTADNSSIAFAELGREEKSYMQEATDEVKRRAHWFKEIKEMKKFEDDYYFLSQLYEYNWTPVHTV</sequence>
<reference evidence="3" key="2">
    <citation type="submission" date="2015-01" db="EMBL/GenBank/DDBJ databases">
        <title>Evolutionary Origins and Diversification of the Mycorrhizal Mutualists.</title>
        <authorList>
            <consortium name="DOE Joint Genome Institute"/>
            <consortium name="Mycorrhizal Genomics Consortium"/>
            <person name="Kohler A."/>
            <person name="Kuo A."/>
            <person name="Nagy L.G."/>
            <person name="Floudas D."/>
            <person name="Copeland A."/>
            <person name="Barry K.W."/>
            <person name="Cichocki N."/>
            <person name="Veneault-Fourrey C."/>
            <person name="LaButti K."/>
            <person name="Lindquist E.A."/>
            <person name="Lipzen A."/>
            <person name="Lundell T."/>
            <person name="Morin E."/>
            <person name="Murat C."/>
            <person name="Riley R."/>
            <person name="Ohm R."/>
            <person name="Sun H."/>
            <person name="Tunlid A."/>
            <person name="Henrissat B."/>
            <person name="Grigoriev I.V."/>
            <person name="Hibbett D.S."/>
            <person name="Martin F."/>
        </authorList>
    </citation>
    <scope>NUCLEOTIDE SEQUENCE [LARGE SCALE GENOMIC DNA]</scope>
    <source>
        <strain evidence="3">Zn</strain>
    </source>
</reference>
<organism evidence="2 3">
    <name type="scientific">Oidiodendron maius (strain Zn)</name>
    <dbReference type="NCBI Taxonomy" id="913774"/>
    <lineage>
        <taxon>Eukaryota</taxon>
        <taxon>Fungi</taxon>
        <taxon>Dikarya</taxon>
        <taxon>Ascomycota</taxon>
        <taxon>Pezizomycotina</taxon>
        <taxon>Leotiomycetes</taxon>
        <taxon>Leotiomycetes incertae sedis</taxon>
        <taxon>Myxotrichaceae</taxon>
        <taxon>Oidiodendron</taxon>
    </lineage>
</organism>
<dbReference type="AlphaFoldDB" id="A0A0C3I0T9"/>
<feature type="compositionally biased region" description="Basic and acidic residues" evidence="1">
    <location>
        <begin position="29"/>
        <end position="48"/>
    </location>
</feature>
<dbReference type="STRING" id="913774.A0A0C3I0T9"/>
<accession>A0A0C3I0T9</accession>
<dbReference type="InterPro" id="IPR052973">
    <property type="entry name" value="Fungal_sec-metab_reg_TF"/>
</dbReference>
<evidence type="ECO:0000313" key="2">
    <source>
        <dbReference type="EMBL" id="KIN08680.1"/>
    </source>
</evidence>
<evidence type="ECO:0008006" key="4">
    <source>
        <dbReference type="Google" id="ProtNLM"/>
    </source>
</evidence>
<name>A0A0C3I0T9_OIDMZ</name>
<evidence type="ECO:0000313" key="3">
    <source>
        <dbReference type="Proteomes" id="UP000054321"/>
    </source>
</evidence>
<evidence type="ECO:0000256" key="1">
    <source>
        <dbReference type="SAM" id="MobiDB-lite"/>
    </source>
</evidence>
<feature type="region of interest" description="Disordered" evidence="1">
    <location>
        <begin position="1"/>
        <end position="49"/>
    </location>
</feature>
<proteinExistence type="predicted"/>
<dbReference type="PANTHER" id="PTHR35392:SF3">
    <property type="entry name" value="ZN(2)-C6 FUNGAL-TYPE DOMAIN-CONTAINING PROTEIN"/>
    <property type="match status" value="1"/>
</dbReference>